<feature type="compositionally biased region" description="Basic and acidic residues" evidence="1">
    <location>
        <begin position="72"/>
        <end position="84"/>
    </location>
</feature>
<reference evidence="2" key="1">
    <citation type="submission" date="2025-08" db="UniProtKB">
        <authorList>
            <consortium name="Ensembl"/>
        </authorList>
    </citation>
    <scope>IDENTIFICATION</scope>
</reference>
<sequence length="148" mass="15796">MSGRGVWLRARARLRRFPALLAGCGEQATAYGRCVAAAAGGTAELRRDACLEEFRALRDCFARAVDVEKKVLEGRPGGEPREMATSESQRTSGSLSFHGCHLLGHLQLQTREAPLWTVLPGPRGSPLGSKQSASGLDRPAMVAKKPAG</sequence>
<evidence type="ECO:0000313" key="2">
    <source>
        <dbReference type="Ensembl" id="ENSCPGP00000028460.1"/>
    </source>
</evidence>
<dbReference type="Ensembl" id="ENSCPGT00000031054.1">
    <property type="protein sequence ID" value="ENSCPGP00000028460.1"/>
    <property type="gene ID" value="ENSCPGG00000019563.1"/>
</dbReference>
<dbReference type="GO" id="GO:0032981">
    <property type="term" value="P:mitochondrial respiratory chain complex I assembly"/>
    <property type="evidence" value="ECO:0007669"/>
    <property type="project" value="InterPro"/>
</dbReference>
<protein>
    <recommendedName>
        <fullName evidence="4">NADH dehydrogenase [ubiquinone] 1 alpha subcomplex assembly factor 8</fullName>
    </recommendedName>
</protein>
<organism evidence="2 3">
    <name type="scientific">Calidris pygmaea</name>
    <name type="common">Spoon-billed sandpiper</name>
    <dbReference type="NCBI Taxonomy" id="425635"/>
    <lineage>
        <taxon>Eukaryota</taxon>
        <taxon>Metazoa</taxon>
        <taxon>Chordata</taxon>
        <taxon>Craniata</taxon>
        <taxon>Vertebrata</taxon>
        <taxon>Euteleostomi</taxon>
        <taxon>Archelosauria</taxon>
        <taxon>Archosauria</taxon>
        <taxon>Dinosauria</taxon>
        <taxon>Saurischia</taxon>
        <taxon>Theropoda</taxon>
        <taxon>Coelurosauria</taxon>
        <taxon>Aves</taxon>
        <taxon>Neognathae</taxon>
        <taxon>Neoaves</taxon>
        <taxon>Charadriiformes</taxon>
        <taxon>Scolopacidae</taxon>
        <taxon>Calidris</taxon>
    </lineage>
</organism>
<dbReference type="Proteomes" id="UP000694419">
    <property type="component" value="Unplaced"/>
</dbReference>
<name>A0A8C3PU77_9CHAR</name>
<accession>A0A8C3PU77</accession>
<evidence type="ECO:0000256" key="1">
    <source>
        <dbReference type="SAM" id="MobiDB-lite"/>
    </source>
</evidence>
<evidence type="ECO:0008006" key="4">
    <source>
        <dbReference type="Google" id="ProtNLM"/>
    </source>
</evidence>
<dbReference type="PANTHER" id="PTHR34561:SF1">
    <property type="entry name" value="NADH DEHYDROGENASE [UBIQUINONE] 1 ALPHA SUBCOMPLEX ASSEMBLY FACTOR 8"/>
    <property type="match status" value="1"/>
</dbReference>
<dbReference type="AlphaFoldDB" id="A0A8C3PU77"/>
<dbReference type="GO" id="GO:0005739">
    <property type="term" value="C:mitochondrion"/>
    <property type="evidence" value="ECO:0007669"/>
    <property type="project" value="InterPro"/>
</dbReference>
<dbReference type="InterPro" id="IPR034595">
    <property type="entry name" value="NDUFAF8"/>
</dbReference>
<evidence type="ECO:0000313" key="3">
    <source>
        <dbReference type="Proteomes" id="UP000694419"/>
    </source>
</evidence>
<feature type="region of interest" description="Disordered" evidence="1">
    <location>
        <begin position="121"/>
        <end position="148"/>
    </location>
</feature>
<dbReference type="PANTHER" id="PTHR34561">
    <property type="entry name" value="NADH DEHYDROGENASE [UBIQUINONE] 1 ALPHA SUBCOMPLEX ASSEMBLY FACTOR 8"/>
    <property type="match status" value="1"/>
</dbReference>
<feature type="region of interest" description="Disordered" evidence="1">
    <location>
        <begin position="72"/>
        <end position="92"/>
    </location>
</feature>
<keyword evidence="3" id="KW-1185">Reference proteome</keyword>
<proteinExistence type="predicted"/>
<reference evidence="2" key="2">
    <citation type="submission" date="2025-09" db="UniProtKB">
        <authorList>
            <consortium name="Ensembl"/>
        </authorList>
    </citation>
    <scope>IDENTIFICATION</scope>
</reference>